<dbReference type="EMBL" id="LAZR01016662">
    <property type="protein sequence ID" value="KKM03523.1"/>
    <property type="molecule type" value="Genomic_DNA"/>
</dbReference>
<accession>A0A0F9JX76</accession>
<keyword evidence="1" id="KW-1133">Transmembrane helix</keyword>
<keyword evidence="1" id="KW-0472">Membrane</keyword>
<name>A0A0F9JX76_9ZZZZ</name>
<gene>
    <name evidence="2" type="ORF">LCGC14_1773550</name>
</gene>
<organism evidence="2">
    <name type="scientific">marine sediment metagenome</name>
    <dbReference type="NCBI Taxonomy" id="412755"/>
    <lineage>
        <taxon>unclassified sequences</taxon>
        <taxon>metagenomes</taxon>
        <taxon>ecological metagenomes</taxon>
    </lineage>
</organism>
<sequence>MQKKSKLRKGCGWISLACSILFFFGLTGLVLLNVSCIKL</sequence>
<keyword evidence="1" id="KW-0812">Transmembrane</keyword>
<dbReference type="AlphaFoldDB" id="A0A0F9JX76"/>
<evidence type="ECO:0000313" key="2">
    <source>
        <dbReference type="EMBL" id="KKM03523.1"/>
    </source>
</evidence>
<protein>
    <submittedName>
        <fullName evidence="2">Uncharacterized protein</fullName>
    </submittedName>
</protein>
<feature type="non-terminal residue" evidence="2">
    <location>
        <position position="39"/>
    </location>
</feature>
<evidence type="ECO:0000256" key="1">
    <source>
        <dbReference type="SAM" id="Phobius"/>
    </source>
</evidence>
<feature type="transmembrane region" description="Helical" evidence="1">
    <location>
        <begin position="12"/>
        <end position="34"/>
    </location>
</feature>
<comment type="caution">
    <text evidence="2">The sequence shown here is derived from an EMBL/GenBank/DDBJ whole genome shotgun (WGS) entry which is preliminary data.</text>
</comment>
<proteinExistence type="predicted"/>
<reference evidence="2" key="1">
    <citation type="journal article" date="2015" name="Nature">
        <title>Complex archaea that bridge the gap between prokaryotes and eukaryotes.</title>
        <authorList>
            <person name="Spang A."/>
            <person name="Saw J.H."/>
            <person name="Jorgensen S.L."/>
            <person name="Zaremba-Niedzwiedzka K."/>
            <person name="Martijn J."/>
            <person name="Lind A.E."/>
            <person name="van Eijk R."/>
            <person name="Schleper C."/>
            <person name="Guy L."/>
            <person name="Ettema T.J."/>
        </authorList>
    </citation>
    <scope>NUCLEOTIDE SEQUENCE</scope>
</reference>